<feature type="transmembrane region" description="Helical" evidence="10">
    <location>
        <begin position="257"/>
        <end position="282"/>
    </location>
</feature>
<dbReference type="InterPro" id="IPR035952">
    <property type="entry name" value="Rhomboid-like_sf"/>
</dbReference>
<dbReference type="OMA" id="DASPQWT"/>
<organism evidence="12 13">
    <name type="scientific">Zostera marina</name>
    <name type="common">Eelgrass</name>
    <dbReference type="NCBI Taxonomy" id="29655"/>
    <lineage>
        <taxon>Eukaryota</taxon>
        <taxon>Viridiplantae</taxon>
        <taxon>Streptophyta</taxon>
        <taxon>Embryophyta</taxon>
        <taxon>Tracheophyta</taxon>
        <taxon>Spermatophyta</taxon>
        <taxon>Magnoliopsida</taxon>
        <taxon>Liliopsida</taxon>
        <taxon>Zosteraceae</taxon>
        <taxon>Zostera</taxon>
    </lineage>
</organism>
<evidence type="ECO:0000313" key="12">
    <source>
        <dbReference type="EMBL" id="KMZ75293.1"/>
    </source>
</evidence>
<evidence type="ECO:0000256" key="3">
    <source>
        <dbReference type="ARBA" id="ARBA00009045"/>
    </source>
</evidence>
<evidence type="ECO:0000256" key="5">
    <source>
        <dbReference type="ARBA" id="ARBA00022692"/>
    </source>
</evidence>
<evidence type="ECO:0000256" key="6">
    <source>
        <dbReference type="ARBA" id="ARBA00022801"/>
    </source>
</evidence>
<dbReference type="STRING" id="29655.A0A0K9Q211"/>
<proteinExistence type="inferred from homology"/>
<evidence type="ECO:0000256" key="7">
    <source>
        <dbReference type="ARBA" id="ARBA00022825"/>
    </source>
</evidence>
<evidence type="ECO:0000256" key="9">
    <source>
        <dbReference type="ARBA" id="ARBA00023136"/>
    </source>
</evidence>
<dbReference type="GO" id="GO:0016020">
    <property type="term" value="C:membrane"/>
    <property type="evidence" value="ECO:0007669"/>
    <property type="project" value="UniProtKB-SubCell"/>
</dbReference>
<comment type="caution">
    <text evidence="12">The sequence shown here is derived from an EMBL/GenBank/DDBJ whole genome shotgun (WGS) entry which is preliminary data.</text>
</comment>
<evidence type="ECO:0000256" key="1">
    <source>
        <dbReference type="ARBA" id="ARBA00000156"/>
    </source>
</evidence>
<dbReference type="InterPro" id="IPR002610">
    <property type="entry name" value="Peptidase_S54_rhomboid-like"/>
</dbReference>
<keyword evidence="9 10" id="KW-0472">Membrane</keyword>
<name>A0A0K9Q211_ZOSMR</name>
<dbReference type="OrthoDB" id="418595at2759"/>
<dbReference type="PANTHER" id="PTHR22936">
    <property type="entry name" value="RHOMBOID-RELATED"/>
    <property type="match status" value="1"/>
</dbReference>
<keyword evidence="5 10" id="KW-0812">Transmembrane</keyword>
<dbReference type="SUPFAM" id="SSF144091">
    <property type="entry name" value="Rhomboid-like"/>
    <property type="match status" value="1"/>
</dbReference>
<sequence>MASYDLEGGRAKKTEEKRWCSWIVPFFVAVNIVVFVVAMYINNCPSHQNDADQKCLATVLRRFSFQPFKENPLLGPSSATLEKMGALQWYKIVHQHQGWRLVSCIWLHAGFFHLLANMVCLVFIGIRLEQQFGFVRIGIIYLLSGFGGSMLSAFFIKTSISVGASGALFGLFGAMLSELITNWTIYSNKVSALLTLLFVMAINLAIGIVPYIDNFAHIGGFLTGMLLGFIFLLRPQFRWLERHNLPTAVQVKSKYKIYQLILFGMAIILLPVWFVVGLVMLFRGENGNDHCHWCNYLSCVPTSRWECNN</sequence>
<evidence type="ECO:0000256" key="10">
    <source>
        <dbReference type="RuleBase" id="RU362115"/>
    </source>
</evidence>
<comment type="function">
    <text evidence="10">Serine protease involved in intramembrane proteolysis.</text>
</comment>
<dbReference type="GO" id="GO:0005737">
    <property type="term" value="C:cytoplasm"/>
    <property type="evidence" value="ECO:0007669"/>
    <property type="project" value="UniProtKB-ARBA"/>
</dbReference>
<evidence type="ECO:0000313" key="13">
    <source>
        <dbReference type="Proteomes" id="UP000036987"/>
    </source>
</evidence>
<keyword evidence="7 10" id="KW-0720">Serine protease</keyword>
<evidence type="ECO:0000256" key="8">
    <source>
        <dbReference type="ARBA" id="ARBA00022989"/>
    </source>
</evidence>
<feature type="transmembrane region" description="Helical" evidence="10">
    <location>
        <begin position="105"/>
        <end position="126"/>
    </location>
</feature>
<keyword evidence="6 10" id="KW-0378">Hydrolase</keyword>
<evidence type="ECO:0000259" key="11">
    <source>
        <dbReference type="Pfam" id="PF01694"/>
    </source>
</evidence>
<evidence type="ECO:0000256" key="2">
    <source>
        <dbReference type="ARBA" id="ARBA00004141"/>
    </source>
</evidence>
<dbReference type="GO" id="GO:0006508">
    <property type="term" value="P:proteolysis"/>
    <property type="evidence" value="ECO:0007669"/>
    <property type="project" value="UniProtKB-KW"/>
</dbReference>
<keyword evidence="13" id="KW-1185">Reference proteome</keyword>
<evidence type="ECO:0000256" key="4">
    <source>
        <dbReference type="ARBA" id="ARBA00022670"/>
    </source>
</evidence>
<gene>
    <name evidence="12" type="ORF">ZOSMA_116G00180</name>
</gene>
<feature type="domain" description="Peptidase S54 rhomboid" evidence="11">
    <location>
        <begin position="96"/>
        <end position="232"/>
    </location>
</feature>
<dbReference type="Pfam" id="PF01694">
    <property type="entry name" value="Rhomboid"/>
    <property type="match status" value="1"/>
</dbReference>
<accession>A0A0K9Q211</accession>
<dbReference type="EC" id="3.4.21.105" evidence="10"/>
<feature type="transmembrane region" description="Helical" evidence="10">
    <location>
        <begin position="192"/>
        <end position="212"/>
    </location>
</feature>
<feature type="transmembrane region" description="Helical" evidence="10">
    <location>
        <begin position="138"/>
        <end position="156"/>
    </location>
</feature>
<dbReference type="Gene3D" id="1.20.1540.10">
    <property type="entry name" value="Rhomboid-like"/>
    <property type="match status" value="1"/>
</dbReference>
<feature type="transmembrane region" description="Helical" evidence="10">
    <location>
        <begin position="162"/>
        <end position="180"/>
    </location>
</feature>
<comment type="subcellular location">
    <subcellularLocation>
        <location evidence="2 10">Membrane</location>
        <topology evidence="2 10">Multi-pass membrane protein</topology>
    </subcellularLocation>
</comment>
<dbReference type="GO" id="GO:0004252">
    <property type="term" value="F:serine-type endopeptidase activity"/>
    <property type="evidence" value="ECO:0007669"/>
    <property type="project" value="InterPro"/>
</dbReference>
<dbReference type="EMBL" id="LFYR01000182">
    <property type="protein sequence ID" value="KMZ75293.1"/>
    <property type="molecule type" value="Genomic_DNA"/>
</dbReference>
<comment type="catalytic activity">
    <reaction evidence="1 10">
        <text>Cleaves type-1 transmembrane domains using a catalytic dyad composed of serine and histidine that are contributed by different transmembrane domains.</text>
        <dbReference type="EC" id="3.4.21.105"/>
    </reaction>
</comment>
<comment type="similarity">
    <text evidence="3 10">Belongs to the peptidase S54 family.</text>
</comment>
<dbReference type="AlphaFoldDB" id="A0A0K9Q211"/>
<feature type="transmembrane region" description="Helical" evidence="10">
    <location>
        <begin position="218"/>
        <end position="237"/>
    </location>
</feature>
<keyword evidence="4 10" id="KW-0645">Protease</keyword>
<feature type="transmembrane region" description="Helical" evidence="10">
    <location>
        <begin position="20"/>
        <end position="41"/>
    </location>
</feature>
<keyword evidence="8 10" id="KW-1133">Transmembrane helix</keyword>
<dbReference type="Proteomes" id="UP000036987">
    <property type="component" value="Unassembled WGS sequence"/>
</dbReference>
<dbReference type="PANTHER" id="PTHR22936:SF69">
    <property type="entry name" value="RHOMBOID-LIKE PROTEIN"/>
    <property type="match status" value="1"/>
</dbReference>
<dbReference type="InterPro" id="IPR022764">
    <property type="entry name" value="Peptidase_S54_rhomboid_dom"/>
</dbReference>
<protein>
    <recommendedName>
        <fullName evidence="10">RHOMBOID-like protein</fullName>
        <ecNumber evidence="10">3.4.21.105</ecNumber>
    </recommendedName>
</protein>
<dbReference type="GO" id="GO:0012505">
    <property type="term" value="C:endomembrane system"/>
    <property type="evidence" value="ECO:0007669"/>
    <property type="project" value="UniProtKB-ARBA"/>
</dbReference>
<reference evidence="13" key="1">
    <citation type="journal article" date="2016" name="Nature">
        <title>The genome of the seagrass Zostera marina reveals angiosperm adaptation to the sea.</title>
        <authorList>
            <person name="Olsen J.L."/>
            <person name="Rouze P."/>
            <person name="Verhelst B."/>
            <person name="Lin Y.-C."/>
            <person name="Bayer T."/>
            <person name="Collen J."/>
            <person name="Dattolo E."/>
            <person name="De Paoli E."/>
            <person name="Dittami S."/>
            <person name="Maumus F."/>
            <person name="Michel G."/>
            <person name="Kersting A."/>
            <person name="Lauritano C."/>
            <person name="Lohaus R."/>
            <person name="Toepel M."/>
            <person name="Tonon T."/>
            <person name="Vanneste K."/>
            <person name="Amirebrahimi M."/>
            <person name="Brakel J."/>
            <person name="Bostroem C."/>
            <person name="Chovatia M."/>
            <person name="Grimwood J."/>
            <person name="Jenkins J.W."/>
            <person name="Jueterbock A."/>
            <person name="Mraz A."/>
            <person name="Stam W.T."/>
            <person name="Tice H."/>
            <person name="Bornberg-Bauer E."/>
            <person name="Green P.J."/>
            <person name="Pearson G.A."/>
            <person name="Procaccini G."/>
            <person name="Duarte C.M."/>
            <person name="Schmutz J."/>
            <person name="Reusch T.B.H."/>
            <person name="Van de Peer Y."/>
        </authorList>
    </citation>
    <scope>NUCLEOTIDE SEQUENCE [LARGE SCALE GENOMIC DNA]</scope>
    <source>
        <strain evidence="13">cv. Finnish</strain>
    </source>
</reference>
<dbReference type="FunFam" id="1.20.1540.10:FF:000019">
    <property type="entry name" value="RHOMBOID-like protein"/>
    <property type="match status" value="1"/>
</dbReference>